<dbReference type="GO" id="GO:0016192">
    <property type="term" value="P:vesicle-mediated transport"/>
    <property type="evidence" value="ECO:0007669"/>
    <property type="project" value="UniProtKB-ARBA"/>
</dbReference>
<dbReference type="OrthoDB" id="10258608at2759"/>
<gene>
    <name evidence="3" type="ORF">EXIGLDRAFT_673441</name>
</gene>
<dbReference type="PANTHER" id="PTHR10663">
    <property type="entry name" value="GUANYL-NUCLEOTIDE EXCHANGE FACTOR"/>
    <property type="match status" value="1"/>
</dbReference>
<dbReference type="STRING" id="1314781.A0A165IZ13"/>
<dbReference type="EMBL" id="KV425979">
    <property type="protein sequence ID" value="KZV94082.1"/>
    <property type="molecule type" value="Genomic_DNA"/>
</dbReference>
<dbReference type="Gene3D" id="1.10.220.20">
    <property type="match status" value="1"/>
</dbReference>
<accession>A0A165IZ13</accession>
<organism evidence="3 4">
    <name type="scientific">Exidia glandulosa HHB12029</name>
    <dbReference type="NCBI Taxonomy" id="1314781"/>
    <lineage>
        <taxon>Eukaryota</taxon>
        <taxon>Fungi</taxon>
        <taxon>Dikarya</taxon>
        <taxon>Basidiomycota</taxon>
        <taxon>Agaricomycotina</taxon>
        <taxon>Agaricomycetes</taxon>
        <taxon>Auriculariales</taxon>
        <taxon>Exidiaceae</taxon>
        <taxon>Exidia</taxon>
    </lineage>
</organism>
<name>A0A165IZ13_EXIGL</name>
<dbReference type="Proteomes" id="UP000077266">
    <property type="component" value="Unassembled WGS sequence"/>
</dbReference>
<dbReference type="Pfam" id="PF12783">
    <property type="entry name" value="Sec7-like_HUS"/>
    <property type="match status" value="1"/>
</dbReference>
<feature type="region of interest" description="Disordered" evidence="1">
    <location>
        <begin position="233"/>
        <end position="273"/>
    </location>
</feature>
<dbReference type="InterPro" id="IPR023394">
    <property type="entry name" value="Sec7_C_sf"/>
</dbReference>
<evidence type="ECO:0000313" key="3">
    <source>
        <dbReference type="EMBL" id="KZV94082.1"/>
    </source>
</evidence>
<dbReference type="InParanoid" id="A0A165IZ13"/>
<reference evidence="3 4" key="1">
    <citation type="journal article" date="2016" name="Mol. Biol. Evol.">
        <title>Comparative Genomics of Early-Diverging Mushroom-Forming Fungi Provides Insights into the Origins of Lignocellulose Decay Capabilities.</title>
        <authorList>
            <person name="Nagy L.G."/>
            <person name="Riley R."/>
            <person name="Tritt A."/>
            <person name="Adam C."/>
            <person name="Daum C."/>
            <person name="Floudas D."/>
            <person name="Sun H."/>
            <person name="Yadav J.S."/>
            <person name="Pangilinan J."/>
            <person name="Larsson K.H."/>
            <person name="Matsuura K."/>
            <person name="Barry K."/>
            <person name="Labutti K."/>
            <person name="Kuo R."/>
            <person name="Ohm R.A."/>
            <person name="Bhattacharya S.S."/>
            <person name="Shirouzu T."/>
            <person name="Yoshinaga Y."/>
            <person name="Martin F.M."/>
            <person name="Grigoriev I.V."/>
            <person name="Hibbett D.S."/>
        </authorList>
    </citation>
    <scope>NUCLEOTIDE SEQUENCE [LARGE SCALE GENOMIC DNA]</scope>
    <source>
        <strain evidence="3 4">HHB12029</strain>
    </source>
</reference>
<feature type="compositionally biased region" description="Low complexity" evidence="1">
    <location>
        <begin position="437"/>
        <end position="446"/>
    </location>
</feature>
<evidence type="ECO:0000256" key="1">
    <source>
        <dbReference type="SAM" id="MobiDB-lite"/>
    </source>
</evidence>
<dbReference type="InterPro" id="IPR016024">
    <property type="entry name" value="ARM-type_fold"/>
</dbReference>
<dbReference type="InterPro" id="IPR000904">
    <property type="entry name" value="Sec7_dom"/>
</dbReference>
<dbReference type="Gene3D" id="1.10.1000.11">
    <property type="entry name" value="Arf Nucleotide-binding Site Opener,domain 2"/>
    <property type="match status" value="1"/>
</dbReference>
<proteinExistence type="predicted"/>
<dbReference type="PROSITE" id="PS50190">
    <property type="entry name" value="SEC7"/>
    <property type="match status" value="1"/>
</dbReference>
<feature type="region of interest" description="Disordered" evidence="1">
    <location>
        <begin position="410"/>
        <end position="464"/>
    </location>
</feature>
<feature type="domain" description="SEC7" evidence="2">
    <location>
        <begin position="562"/>
        <end position="754"/>
    </location>
</feature>
<dbReference type="InterPro" id="IPR032691">
    <property type="entry name" value="Mon2/Sec7/BIG1-like_HUS"/>
</dbReference>
<dbReference type="PANTHER" id="PTHR10663:SF388">
    <property type="entry name" value="GOLGI-SPECIFIC BREFELDIN A-RESISTANCE GUANINE NUCLEOTIDE EXCHANGE FACTOR 1"/>
    <property type="match status" value="1"/>
</dbReference>
<evidence type="ECO:0000313" key="4">
    <source>
        <dbReference type="Proteomes" id="UP000077266"/>
    </source>
</evidence>
<dbReference type="CDD" id="cd00171">
    <property type="entry name" value="Sec7"/>
    <property type="match status" value="1"/>
</dbReference>
<protein>
    <recommendedName>
        <fullName evidence="2">SEC7 domain-containing protein</fullName>
    </recommendedName>
</protein>
<dbReference type="Pfam" id="PF01369">
    <property type="entry name" value="Sec7"/>
    <property type="match status" value="1"/>
</dbReference>
<dbReference type="GO" id="GO:0005085">
    <property type="term" value="F:guanyl-nucleotide exchange factor activity"/>
    <property type="evidence" value="ECO:0007669"/>
    <property type="project" value="InterPro"/>
</dbReference>
<dbReference type="InterPro" id="IPR056604">
    <property type="entry name" value="GBF1-like_TPR"/>
</dbReference>
<dbReference type="GO" id="GO:0005794">
    <property type="term" value="C:Golgi apparatus"/>
    <property type="evidence" value="ECO:0007669"/>
    <property type="project" value="UniProtKB-ARBA"/>
</dbReference>
<dbReference type="InterPro" id="IPR035999">
    <property type="entry name" value="Sec7_dom_sf"/>
</dbReference>
<feature type="compositionally biased region" description="Polar residues" evidence="1">
    <location>
        <begin position="1231"/>
        <end position="1249"/>
    </location>
</feature>
<feature type="compositionally biased region" description="Basic and acidic residues" evidence="1">
    <location>
        <begin position="233"/>
        <end position="243"/>
    </location>
</feature>
<evidence type="ECO:0000259" key="2">
    <source>
        <dbReference type="PROSITE" id="PS50190"/>
    </source>
</evidence>
<dbReference type="FunCoup" id="A0A165IZ13">
    <property type="interactions" value="664"/>
</dbReference>
<feature type="region of interest" description="Disordered" evidence="1">
    <location>
        <begin position="1231"/>
        <end position="1252"/>
    </location>
</feature>
<dbReference type="SUPFAM" id="SSF48425">
    <property type="entry name" value="Sec7 domain"/>
    <property type="match status" value="1"/>
</dbReference>
<dbReference type="SUPFAM" id="SSF48371">
    <property type="entry name" value="ARM repeat"/>
    <property type="match status" value="1"/>
</dbReference>
<sequence>MDVSLQRLVYGELMAVTSAMRKNSRWAAYQHMPTSRNAPLAATMGIRRAHAVPDGARRTTDREEVELIAAFEELKREVKEAAQPLTQWPVSHILAPFLELIRSPLSTGPITTAALTSLHNLLLSGLLSRDSPAIVPALAYLSHVISHCKFETTDTSSDEIVLLKIITLVANAMDAPLGHLFGDTEVCEMLETVLTTSCHTRLSELLRRSTETNLHTIVRAMFSRLKTLDPDAEEQKLKEEAKQEAVTIEPQTVPAPSTEADTADEKTPVGEKVPLPSDVQHINGDAEPPAAVESAPYGLPAIIELFRAMIELLDPNSQKHTDAARLVALRALNVAVEVSGAHISRFPSLLALVVDNSCRYLFQLARSNNPFILFMALRVIGALFDAMGEHLKLQQELFFSFCIERLAPPPPAPGTSTSGRSQLSSPAPHKLHKKPSAHSVSSASSEAEQERPGTPTLRPSVAPAKGETRELMLETLLLLAQHPSFMVDLWVNYDSDVNCEDLFERFVTFLARSVYPSAHGETRQQPSQFQSLDTLLTFINHMAARAEGAHEQWPASFTEVDVLKTNKSQKRVLVLGATKFNAKPKEGIAFLAGHGLLGPLDENRQPTPENIAVFLKNSPRLDKKLLGDWISRPDNEPVLIAYLKLFDFRGKHIADAMRELLETFRLPGEAQPIARITENFAKLYFASGPEYVKTEDAVYVLAYSVLMLNTDLHNPQNKKRMTPEDYQRNLRGMNGNENFAPEFLRAIYDTIRKREIVMPEEHTGQVGFNYAWKELLQRSQQAGRFMVCNTNLFDASMFNVIWKPVISAIAYSLSTCDDDETIQRAVGGFRQCASLAGVFQLPEVFDFIAATLSEATGLVLDADVKAVNNPVVEVEGQSVTISALSISFGTNIRGQLAAVVLFTVANSNANSIRDGWAQIFEVFQSLFLYQLLPTRMLQMEDFLGGVSSIPLQAPAAPSQPAPRSDVGLLSTLSSYLLTPYSASTEVLVPEATEAEVESTMSTIDCINACRLDELYSKIMSLESDALLAALRALQQLASERTCDKKRDVGDDEDDGPLAYDPASVFLLEMMVSISCNRPEHIDETWSIVFQHLSTLLSMAQNYSMLLIERAVVGLLRLCLILADKPSLRDQLYVALDVLGGLRPEVSNAVAEQIISGLALVVRGHHAVISSQTEWALVFSLVRATASHPKASKTAFELISELINNGNIVSPENIAGFVAILDEFATIAGNSVEVQSPKSRRQPSQTQTQPHDPAVDRGIKAIDLLYSLKHPAARLLADNPASLVQGWRRLHLPTLTTLARQCTNPCRDLRHSALAHLQRALLGQQVEDQVIIGDIFNRVVFPLIDELLRPDVLARDPRGMPASRAAGSALLAKVFLHYECRPTTRSVDVRLLWIQILDLFDRLMNIDRRDQLFESLPETLKNVVLVMHASGILLPPPKTGEDTRDEVQSTLWASTHERIERFLPGFLDEIIVASEAGLAPPPPPLSVPSTPVVANAP</sequence>
<dbReference type="GO" id="GO:0032012">
    <property type="term" value="P:regulation of ARF protein signal transduction"/>
    <property type="evidence" value="ECO:0007669"/>
    <property type="project" value="InterPro"/>
</dbReference>
<dbReference type="Pfam" id="PF23325">
    <property type="entry name" value="TPR_28"/>
    <property type="match status" value="1"/>
</dbReference>
<keyword evidence="4" id="KW-1185">Reference proteome</keyword>
<dbReference type="SMART" id="SM00222">
    <property type="entry name" value="Sec7"/>
    <property type="match status" value="1"/>
</dbReference>